<dbReference type="AlphaFoldDB" id="A0AAU8VGZ3"/>
<keyword evidence="2" id="KW-0614">Plasmid</keyword>
<organism evidence="2 3">
    <name type="scientific">Elizabethkingia anophelis</name>
    <dbReference type="NCBI Taxonomy" id="1117645"/>
    <lineage>
        <taxon>Bacteria</taxon>
        <taxon>Pseudomonadati</taxon>
        <taxon>Bacteroidota</taxon>
        <taxon>Flavobacteriia</taxon>
        <taxon>Flavobacteriales</taxon>
        <taxon>Weeksellaceae</taxon>
        <taxon>Elizabethkingia</taxon>
    </lineage>
</organism>
<feature type="region of interest" description="Disordered" evidence="1">
    <location>
        <begin position="884"/>
        <end position="904"/>
    </location>
</feature>
<name>A0AAU8VGZ3_9FLAO</name>
<geneLocation type="plasmid" evidence="2 3">
    <name>unnamed</name>
</geneLocation>
<accession>A0AAU8VGZ3</accession>
<evidence type="ECO:0000313" key="3">
    <source>
        <dbReference type="Proteomes" id="UP000190848"/>
    </source>
</evidence>
<reference evidence="2 3" key="1">
    <citation type="submission" date="2016-07" db="EMBL/GenBank/DDBJ databases">
        <title>Revisiting the taxonomy of the Elizabethkingia Genus using Whole-Genome Sequencing, Optical Mapping, and MALDI-TOF, along with proposal of three novel Elizabethkingia species: Elizabethkingia bruuniana sp. nov., Elizabethkingia ursingii sp. nov., and Elizabethkingia occulta sp. nov.</title>
        <authorList>
            <person name="Nicholson A.C."/>
        </authorList>
    </citation>
    <scope>NUCLEOTIDE SEQUENCE [LARGE SCALE GENOMIC DNA]</scope>
    <source>
        <strain evidence="2 3">F3201</strain>
        <plasmid evidence="2 3">unnamed</plasmid>
    </source>
</reference>
<feature type="compositionally biased region" description="Basic and acidic residues" evidence="1">
    <location>
        <begin position="884"/>
        <end position="896"/>
    </location>
</feature>
<proteinExistence type="predicted"/>
<dbReference type="Pfam" id="PF18976">
    <property type="entry name" value="DUF5712"/>
    <property type="match status" value="2"/>
</dbReference>
<sequence>MFADFKFHNAKEGSSSGGLFHYLEKENQGRIIENQNLVLEGKEIDEGKDIEYFFNEDFNPYDLSDPNSKINVFEAIDKIDNNRGSKSFKDSNFYLLNIAPSQKELKHLEALAVAELESRGLFMDKVRDVPEALQFYNEQKDQLMKLQLKLYTGKVMDEYAVMMDREIYANQEGLPSNQERRKLKPIIEERYTMFLKEKGLPLEDSEKQYVDISSYRLKQDYPHGKLYTFYSEDIKKNISLFIPNSLHKVENDVLKIEEQYYADKYNAILDKEEEKRKIVVIEASSLNSQDNFTDYIKEEKICIKFHYDAFDKDLKLYFPIKDVEIKNGACHISESIYNKGLYEAKSQFLGKEFEAERKEFLEKALLDKGFNIEKIKNEKGEDIYKNPEKVPTKEEFKKLNIEASVKFNNFLVEKGYLPKQESFKISDWKSLRVIDAKIRAESEKARLLEIIDERLSEPKQIWVGNFAIKDISETGEISILSEFYENKIREFEAKENETKLVFDQYDEVENYIESYVKNSDSIVFTFNNSGLKKPLKFNIKHEDLFLSADGKYTIENDIFKHKYEKHLLDQAKKEFSKEFKVIKNEVNTEMLESKDFIKDKEIEKRFKNFLVDKGVLQEDSKDEKYLLAASVVETKNNSSLIAVKPDNREEEVRFWVNTDLITGKEEKGLLFRNEKEIGNLLDKALERDKERKEIVEIKFDSKEIETKDVKNEEGEPEKKNTYVFYKSENGLEDPIKFKISESELTEKEGKFFIEKYKLEHKEKNAIKYGISKQYGNVKDEIKNEVWKENGFDVSKRKLTGKDLMYYSKIETERIYKHTDKSVLRNRPILAEIEKLKSDKNPGKNENKIKNLTDQLERDKYSGEIIREGAKKGGLNYHVHTVVSRHDKTSLNPEDKISMSPKANQKDSIMMDGSKVGFDRTQFFEKMEQVFDKEFQYERPVQEHFKYRNTEVNVMKGKVESMVLGKVKSEIQKNLGLNELSNHSAVNINIPTKLPTSAKDVVGLVNLNNIKSQISELPIPTSIPKGKIDAIIKAINYVKKLVVDKGMQI</sequence>
<protein>
    <recommendedName>
        <fullName evidence="4">Large polyvalent protein-associated domain-containing protein</fullName>
    </recommendedName>
</protein>
<dbReference type="RefSeq" id="WP_078397007.1">
    <property type="nucleotide sequence ID" value="NZ_CP016375.1"/>
</dbReference>
<dbReference type="Proteomes" id="UP000190848">
    <property type="component" value="Plasmid unnamed"/>
</dbReference>
<dbReference type="InterPro" id="IPR043766">
    <property type="entry name" value="BfmA-like"/>
</dbReference>
<dbReference type="EMBL" id="CP016375">
    <property type="protein sequence ID" value="AQX03723.1"/>
    <property type="molecule type" value="Genomic_DNA"/>
</dbReference>
<evidence type="ECO:0000313" key="2">
    <source>
        <dbReference type="EMBL" id="AQX03723.1"/>
    </source>
</evidence>
<evidence type="ECO:0008006" key="4">
    <source>
        <dbReference type="Google" id="ProtNLM"/>
    </source>
</evidence>
<gene>
    <name evidence="2" type="ORF">BBD32_19455</name>
</gene>
<evidence type="ECO:0000256" key="1">
    <source>
        <dbReference type="SAM" id="MobiDB-lite"/>
    </source>
</evidence>